<gene>
    <name evidence="1" type="ORF">GXW74_02975</name>
</gene>
<name>A0A9X9X6V1_9PROT</name>
<keyword evidence="2" id="KW-1185">Reference proteome</keyword>
<dbReference type="EMBL" id="JAAEDL010000002">
    <property type="protein sequence ID" value="MBR0679437.1"/>
    <property type="molecule type" value="Genomic_DNA"/>
</dbReference>
<dbReference type="RefSeq" id="WP_211844794.1">
    <property type="nucleotide sequence ID" value="NZ_JAAEDL010000002.1"/>
</dbReference>
<organism evidence="1 2">
    <name type="scientific">Neoroseomonas eburnea</name>
    <dbReference type="NCBI Taxonomy" id="1346889"/>
    <lineage>
        <taxon>Bacteria</taxon>
        <taxon>Pseudomonadati</taxon>
        <taxon>Pseudomonadota</taxon>
        <taxon>Alphaproteobacteria</taxon>
        <taxon>Acetobacterales</taxon>
        <taxon>Acetobacteraceae</taxon>
        <taxon>Neoroseomonas</taxon>
    </lineage>
</organism>
<sequence>MPLPTRQRRALEINESAEHARAKRRLARWLTAPIAGSREPPTYRVMLEYPFTEGGGGVIAWEARGFGRKPTIPMLRKRSGALICICDLVLIEGQTVTTAVEVVKTNVTPPWKIGWLRSHGVEVYEASAEAILEHNGKPASLDALMVLA</sequence>
<evidence type="ECO:0000313" key="2">
    <source>
        <dbReference type="Proteomes" id="UP001138709"/>
    </source>
</evidence>
<dbReference type="Proteomes" id="UP001138709">
    <property type="component" value="Unassembled WGS sequence"/>
</dbReference>
<reference evidence="1" key="2">
    <citation type="journal article" date="2021" name="Syst. Appl. Microbiol.">
        <title>Roseomonas hellenica sp. nov., isolated from roots of wild-growing Alkanna tinctoria.</title>
        <authorList>
            <person name="Rat A."/>
            <person name="Naranjo H.D."/>
            <person name="Lebbe L."/>
            <person name="Cnockaert M."/>
            <person name="Krigas N."/>
            <person name="Grigoriadou K."/>
            <person name="Maloupa E."/>
            <person name="Willems A."/>
        </authorList>
    </citation>
    <scope>NUCLEOTIDE SEQUENCE</scope>
    <source>
        <strain evidence="1">LMG 31228</strain>
    </source>
</reference>
<reference evidence="1" key="1">
    <citation type="submission" date="2020-01" db="EMBL/GenBank/DDBJ databases">
        <authorList>
            <person name="Rat A."/>
        </authorList>
    </citation>
    <scope>NUCLEOTIDE SEQUENCE</scope>
    <source>
        <strain evidence="1">LMG 31228</strain>
    </source>
</reference>
<accession>A0A9X9X6V1</accession>
<proteinExistence type="predicted"/>
<evidence type="ECO:0000313" key="1">
    <source>
        <dbReference type="EMBL" id="MBR0679437.1"/>
    </source>
</evidence>
<dbReference type="AlphaFoldDB" id="A0A9X9X6V1"/>
<protein>
    <submittedName>
        <fullName evidence="1">Uncharacterized protein</fullName>
    </submittedName>
</protein>
<comment type="caution">
    <text evidence="1">The sequence shown here is derived from an EMBL/GenBank/DDBJ whole genome shotgun (WGS) entry which is preliminary data.</text>
</comment>